<evidence type="ECO:0000256" key="1">
    <source>
        <dbReference type="ARBA" id="ARBA00001971"/>
    </source>
</evidence>
<keyword evidence="7" id="KW-0349">Heme</keyword>
<dbReference type="AlphaFoldDB" id="A0A6A6GXA3"/>
<keyword evidence="10" id="KW-1185">Reference proteome</keyword>
<dbReference type="Gene3D" id="1.10.630.10">
    <property type="entry name" value="Cytochrome P450"/>
    <property type="match status" value="1"/>
</dbReference>
<gene>
    <name evidence="9" type="ORF">EV356DRAFT_526760</name>
</gene>
<dbReference type="OrthoDB" id="1470350at2759"/>
<accession>A0A6A6GXA3</accession>
<dbReference type="PRINTS" id="PR00385">
    <property type="entry name" value="P450"/>
</dbReference>
<dbReference type="PRINTS" id="PR01239">
    <property type="entry name" value="EP450IICYP52"/>
</dbReference>
<comment type="cofactor">
    <cofactor evidence="1">
        <name>heme</name>
        <dbReference type="ChEBI" id="CHEBI:30413"/>
    </cofactor>
</comment>
<evidence type="ECO:0000256" key="2">
    <source>
        <dbReference type="ARBA" id="ARBA00010617"/>
    </source>
</evidence>
<evidence type="ECO:0000256" key="8">
    <source>
        <dbReference type="SAM" id="Phobius"/>
    </source>
</evidence>
<dbReference type="SUPFAM" id="SSF48264">
    <property type="entry name" value="Cytochrome P450"/>
    <property type="match status" value="1"/>
</dbReference>
<dbReference type="Proteomes" id="UP000800092">
    <property type="component" value="Unassembled WGS sequence"/>
</dbReference>
<name>A0A6A6GXA3_VIRVR</name>
<evidence type="ECO:0000256" key="5">
    <source>
        <dbReference type="ARBA" id="ARBA00023004"/>
    </source>
</evidence>
<sequence>MLDQIIHYTFSLNLLLFILISYLIYGTISDRLKSRRIRQLGYEAPERPHYLPWGIDVLWDGIQHLRKQQNLELWQKIFFKWGNKKNPYTVQTKVAGLRILFTSDPENIKAVLATQFNDFGKGEQFQREWDDFLGHSIFTTDDKQWAWSRQLLRPLFIKDRISDLHCFERHTRALLAALPSSSSPSSTSSSTTTPPPTVDIADLFFRMTLDAATDFLFGSSVNSLAEPAQEFAHAFSAVQHTQSLIARAGPFNVLVPRRAFRRQIAKLNVFVNQFIERALRLSPEELERRSKSDEGYTFLHALASQTRERVVIRDQLVATLLAGRDTTACTLSWCVFELSRHPNVLGKLRREILERVGRRREPEYEDLKEMKYLKHVLDETLRLYPVVPFNVRVAMKDTTLPSGGGPDGNQPIGILKDTPIGYSTLMMQRRKDIYPSSWSSPEKAAFDPEDFVPERWENWTPKSWTYIPFNGGPRICIGQQFALTEMQYTLVRLLQKFEHIECRMQERPTLKSDIVLQPGEGVRVGLWSAAEA</sequence>
<dbReference type="GO" id="GO:0005506">
    <property type="term" value="F:iron ion binding"/>
    <property type="evidence" value="ECO:0007669"/>
    <property type="project" value="InterPro"/>
</dbReference>
<dbReference type="InterPro" id="IPR047146">
    <property type="entry name" value="Cyt_P450_E_CYP52_fungi"/>
</dbReference>
<evidence type="ECO:0000256" key="3">
    <source>
        <dbReference type="ARBA" id="ARBA00022723"/>
    </source>
</evidence>
<dbReference type="EMBL" id="ML991842">
    <property type="protein sequence ID" value="KAF2230375.1"/>
    <property type="molecule type" value="Genomic_DNA"/>
</dbReference>
<reference evidence="9" key="1">
    <citation type="journal article" date="2020" name="Stud. Mycol.">
        <title>101 Dothideomycetes genomes: a test case for predicting lifestyles and emergence of pathogens.</title>
        <authorList>
            <person name="Haridas S."/>
            <person name="Albert R."/>
            <person name="Binder M."/>
            <person name="Bloem J."/>
            <person name="Labutti K."/>
            <person name="Salamov A."/>
            <person name="Andreopoulos B."/>
            <person name="Baker S."/>
            <person name="Barry K."/>
            <person name="Bills G."/>
            <person name="Bluhm B."/>
            <person name="Cannon C."/>
            <person name="Castanera R."/>
            <person name="Culley D."/>
            <person name="Daum C."/>
            <person name="Ezra D."/>
            <person name="Gonzalez J."/>
            <person name="Henrissat B."/>
            <person name="Kuo A."/>
            <person name="Liang C."/>
            <person name="Lipzen A."/>
            <person name="Lutzoni F."/>
            <person name="Magnuson J."/>
            <person name="Mondo S."/>
            <person name="Nolan M."/>
            <person name="Ohm R."/>
            <person name="Pangilinan J."/>
            <person name="Park H.-J."/>
            <person name="Ramirez L."/>
            <person name="Alfaro M."/>
            <person name="Sun H."/>
            <person name="Tritt A."/>
            <person name="Yoshinaga Y."/>
            <person name="Zwiers L.-H."/>
            <person name="Turgeon B."/>
            <person name="Goodwin S."/>
            <person name="Spatafora J."/>
            <person name="Crous P."/>
            <person name="Grigoriev I."/>
        </authorList>
    </citation>
    <scope>NUCLEOTIDE SEQUENCE</scope>
    <source>
        <strain evidence="9">Tuck. ex Michener</strain>
    </source>
</reference>
<dbReference type="PANTHER" id="PTHR24287">
    <property type="entry name" value="P450, PUTATIVE (EUROFUNG)-RELATED"/>
    <property type="match status" value="1"/>
</dbReference>
<keyword evidence="6 7" id="KW-0503">Monooxygenase</keyword>
<evidence type="ECO:0000256" key="4">
    <source>
        <dbReference type="ARBA" id="ARBA00023002"/>
    </source>
</evidence>
<evidence type="ECO:0000313" key="9">
    <source>
        <dbReference type="EMBL" id="KAF2230375.1"/>
    </source>
</evidence>
<dbReference type="PROSITE" id="PS00086">
    <property type="entry name" value="CYTOCHROME_P450"/>
    <property type="match status" value="1"/>
</dbReference>
<dbReference type="InterPro" id="IPR036396">
    <property type="entry name" value="Cyt_P450_sf"/>
</dbReference>
<keyword evidence="8" id="KW-0812">Transmembrane</keyword>
<keyword evidence="4 7" id="KW-0560">Oxidoreductase</keyword>
<evidence type="ECO:0000256" key="7">
    <source>
        <dbReference type="RuleBase" id="RU000461"/>
    </source>
</evidence>
<feature type="transmembrane region" description="Helical" evidence="8">
    <location>
        <begin position="6"/>
        <end position="28"/>
    </location>
</feature>
<dbReference type="Pfam" id="PF00067">
    <property type="entry name" value="p450"/>
    <property type="match status" value="1"/>
</dbReference>
<evidence type="ECO:0000256" key="6">
    <source>
        <dbReference type="ARBA" id="ARBA00023033"/>
    </source>
</evidence>
<keyword evidence="8" id="KW-0472">Membrane</keyword>
<keyword evidence="3 7" id="KW-0479">Metal-binding</keyword>
<protein>
    <submittedName>
        <fullName evidence="9">Cytochrome P450</fullName>
    </submittedName>
</protein>
<keyword evidence="8" id="KW-1133">Transmembrane helix</keyword>
<dbReference type="InterPro" id="IPR001128">
    <property type="entry name" value="Cyt_P450"/>
</dbReference>
<dbReference type="GO" id="GO:0016712">
    <property type="term" value="F:oxidoreductase activity, acting on paired donors, with incorporation or reduction of molecular oxygen, reduced flavin or flavoprotein as one donor, and incorporation of one atom of oxygen"/>
    <property type="evidence" value="ECO:0007669"/>
    <property type="project" value="InterPro"/>
</dbReference>
<dbReference type="PANTHER" id="PTHR24287:SF5">
    <property type="entry name" value="P450, PUTATIVE (EUROFUNG)-RELATED"/>
    <property type="match status" value="1"/>
</dbReference>
<dbReference type="InterPro" id="IPR002974">
    <property type="entry name" value="Cyt_P450_E_CYP52_ascomycetes"/>
</dbReference>
<dbReference type="CDD" id="cd11063">
    <property type="entry name" value="CYP52"/>
    <property type="match status" value="1"/>
</dbReference>
<evidence type="ECO:0000313" key="10">
    <source>
        <dbReference type="Proteomes" id="UP000800092"/>
    </source>
</evidence>
<comment type="similarity">
    <text evidence="2 7">Belongs to the cytochrome P450 family.</text>
</comment>
<dbReference type="GO" id="GO:0020037">
    <property type="term" value="F:heme binding"/>
    <property type="evidence" value="ECO:0007669"/>
    <property type="project" value="InterPro"/>
</dbReference>
<organism evidence="9 10">
    <name type="scientific">Viridothelium virens</name>
    <name type="common">Speckled blister lichen</name>
    <name type="synonym">Trypethelium virens</name>
    <dbReference type="NCBI Taxonomy" id="1048519"/>
    <lineage>
        <taxon>Eukaryota</taxon>
        <taxon>Fungi</taxon>
        <taxon>Dikarya</taxon>
        <taxon>Ascomycota</taxon>
        <taxon>Pezizomycotina</taxon>
        <taxon>Dothideomycetes</taxon>
        <taxon>Dothideomycetes incertae sedis</taxon>
        <taxon>Trypetheliales</taxon>
        <taxon>Trypetheliaceae</taxon>
        <taxon>Viridothelium</taxon>
    </lineage>
</organism>
<proteinExistence type="inferred from homology"/>
<dbReference type="InterPro" id="IPR017972">
    <property type="entry name" value="Cyt_P450_CS"/>
</dbReference>
<keyword evidence="5 7" id="KW-0408">Iron</keyword>